<feature type="transmembrane region" description="Helical" evidence="1">
    <location>
        <begin position="94"/>
        <end position="110"/>
    </location>
</feature>
<gene>
    <name evidence="2" type="ORF">M0811_02821</name>
</gene>
<feature type="transmembrane region" description="Helical" evidence="1">
    <location>
        <begin position="55"/>
        <end position="74"/>
    </location>
</feature>
<feature type="transmembrane region" description="Helical" evidence="1">
    <location>
        <begin position="171"/>
        <end position="192"/>
    </location>
</feature>
<dbReference type="EMBL" id="JAPDFW010000125">
    <property type="protein sequence ID" value="KAJ5067633.1"/>
    <property type="molecule type" value="Genomic_DNA"/>
</dbReference>
<dbReference type="OrthoDB" id="148763at2759"/>
<keyword evidence="1" id="KW-1133">Transmembrane helix</keyword>
<feature type="transmembrane region" description="Helical" evidence="1">
    <location>
        <begin position="18"/>
        <end position="43"/>
    </location>
</feature>
<evidence type="ECO:0000313" key="3">
    <source>
        <dbReference type="Proteomes" id="UP001149090"/>
    </source>
</evidence>
<evidence type="ECO:0008006" key="4">
    <source>
        <dbReference type="Google" id="ProtNLM"/>
    </source>
</evidence>
<evidence type="ECO:0000256" key="1">
    <source>
        <dbReference type="SAM" id="Phobius"/>
    </source>
</evidence>
<sequence length="212" mass="25424">MFYSIFKFLENLNHEQKIFYFAIFSFFILLCSLYFGISSLVFFHSIASSFTSFGTFLFGFDPTYSITFTTVYMLIHTPLIPWEPDKKLTKLTTFLHHAMVLIFGITELVIRKNEMTYILIQTNEISNIFLTWYHWTKSILSGVCFAIVFFLSRVVWDTFYVFPNYILKVSLYLKFLAVPFYLVQYLWLYEIIKKFYYIVIKKSKSKKKEKED</sequence>
<keyword evidence="1" id="KW-0812">Transmembrane</keyword>
<keyword evidence="3" id="KW-1185">Reference proteome</keyword>
<name>A0A9Q0R5V2_ANAIG</name>
<comment type="caution">
    <text evidence="2">The sequence shown here is derived from an EMBL/GenBank/DDBJ whole genome shotgun (WGS) entry which is preliminary data.</text>
</comment>
<proteinExistence type="predicted"/>
<evidence type="ECO:0000313" key="2">
    <source>
        <dbReference type="EMBL" id="KAJ5067633.1"/>
    </source>
</evidence>
<protein>
    <recommendedName>
        <fullName evidence="4">TLC domain-containing protein</fullName>
    </recommendedName>
</protein>
<dbReference type="AlphaFoldDB" id="A0A9Q0R5V2"/>
<accession>A0A9Q0R5V2</accession>
<feature type="transmembrane region" description="Helical" evidence="1">
    <location>
        <begin position="131"/>
        <end position="151"/>
    </location>
</feature>
<organism evidence="2 3">
    <name type="scientific">Anaeramoeba ignava</name>
    <name type="common">Anaerobic marine amoeba</name>
    <dbReference type="NCBI Taxonomy" id="1746090"/>
    <lineage>
        <taxon>Eukaryota</taxon>
        <taxon>Metamonada</taxon>
        <taxon>Anaeramoebidae</taxon>
        <taxon>Anaeramoeba</taxon>
    </lineage>
</organism>
<keyword evidence="1" id="KW-0472">Membrane</keyword>
<dbReference type="Proteomes" id="UP001149090">
    <property type="component" value="Unassembled WGS sequence"/>
</dbReference>
<reference evidence="2" key="1">
    <citation type="submission" date="2022-10" db="EMBL/GenBank/DDBJ databases">
        <title>Novel sulphate-reducing endosymbionts in the free-living metamonad Anaeramoeba.</title>
        <authorList>
            <person name="Jerlstrom-Hultqvist J."/>
            <person name="Cepicka I."/>
            <person name="Gallot-Lavallee L."/>
            <person name="Salas-Leiva D."/>
            <person name="Curtis B.A."/>
            <person name="Zahonova K."/>
            <person name="Pipaliya S."/>
            <person name="Dacks J."/>
            <person name="Roger A.J."/>
        </authorList>
    </citation>
    <scope>NUCLEOTIDE SEQUENCE</scope>
    <source>
        <strain evidence="2">BMAN</strain>
    </source>
</reference>